<feature type="compositionally biased region" description="Basic and acidic residues" evidence="1">
    <location>
        <begin position="80"/>
        <end position="94"/>
    </location>
</feature>
<feature type="region of interest" description="Disordered" evidence="1">
    <location>
        <begin position="329"/>
        <end position="374"/>
    </location>
</feature>
<accession>A0A428TTH3</accession>
<feature type="region of interest" description="Disordered" evidence="1">
    <location>
        <begin position="80"/>
        <end position="103"/>
    </location>
</feature>
<keyword evidence="3" id="KW-1185">Reference proteome</keyword>
<dbReference type="Proteomes" id="UP000287144">
    <property type="component" value="Unassembled WGS sequence"/>
</dbReference>
<name>A0A428TTH3_9HYPO</name>
<dbReference type="AlphaFoldDB" id="A0A428TTH3"/>
<evidence type="ECO:0000313" key="2">
    <source>
        <dbReference type="EMBL" id="RSM05358.1"/>
    </source>
</evidence>
<organism evidence="2 3">
    <name type="scientific">Fusarium oligoseptatum</name>
    <dbReference type="NCBI Taxonomy" id="2604345"/>
    <lineage>
        <taxon>Eukaryota</taxon>
        <taxon>Fungi</taxon>
        <taxon>Dikarya</taxon>
        <taxon>Ascomycota</taxon>
        <taxon>Pezizomycotina</taxon>
        <taxon>Sordariomycetes</taxon>
        <taxon>Hypocreomycetidae</taxon>
        <taxon>Hypocreales</taxon>
        <taxon>Nectriaceae</taxon>
        <taxon>Fusarium</taxon>
        <taxon>Fusarium solani species complex</taxon>
    </lineage>
</organism>
<sequence>MPARSGIDTEQKLRLISSAAALGNLFGPVGNTFQGFETNANVFRRGHSPGVTVMGPAGGDVIVHDIHSVADLPSQRSSVKARDAWGQEVRDDGRSSGIGISTSKADHDRAVPLSDGSHILFTDPKTGYLCLGTDAPAGSLNRLIRKVWFRPPANASSPLPVLYAAGADIRHGVRVVATFSVNGGDGMQLDSDEVATGCGSGPQKVMDMDADKQMIVFYTIPPDLFLAMSQGSYGDIDFTGDPSSEATAKAYPLEIRGQAVAICSNLVELALDSGPDMVLWAFSAQGWARAWALHAGREDAFNHTVVQQDGSLRQVDREGDYAMAQVDQTSTTSGVDGKGLDGGHVSTGTTFGWNQPGVERDRSMKSGEQGDGMDGTVSVELVEEVNGIARIEVELR</sequence>
<proteinExistence type="predicted"/>
<evidence type="ECO:0000256" key="1">
    <source>
        <dbReference type="SAM" id="MobiDB-lite"/>
    </source>
</evidence>
<protein>
    <submittedName>
        <fullName evidence="2">Uncharacterized protein</fullName>
    </submittedName>
</protein>
<reference evidence="2 3" key="1">
    <citation type="submission" date="2017-06" db="EMBL/GenBank/DDBJ databases">
        <title>Comparative genomic analysis of Ambrosia Fusariam Clade fungi.</title>
        <authorList>
            <person name="Stajich J.E."/>
            <person name="Carrillo J."/>
            <person name="Kijimoto T."/>
            <person name="Eskalen A."/>
            <person name="O'Donnell K."/>
            <person name="Kasson M."/>
        </authorList>
    </citation>
    <scope>NUCLEOTIDE SEQUENCE [LARGE SCALE GENOMIC DNA]</scope>
    <source>
        <strain evidence="2 3">NRRL62579</strain>
    </source>
</reference>
<gene>
    <name evidence="2" type="ORF">CEP52_006301</name>
</gene>
<comment type="caution">
    <text evidence="2">The sequence shown here is derived from an EMBL/GenBank/DDBJ whole genome shotgun (WGS) entry which is preliminary data.</text>
</comment>
<evidence type="ECO:0000313" key="3">
    <source>
        <dbReference type="Proteomes" id="UP000287144"/>
    </source>
</evidence>
<dbReference type="EMBL" id="NKCK01000053">
    <property type="protein sequence ID" value="RSM05358.1"/>
    <property type="molecule type" value="Genomic_DNA"/>
</dbReference>